<dbReference type="InterPro" id="IPR051477">
    <property type="entry name" value="Expansin_CellWall"/>
</dbReference>
<dbReference type="AlphaFoldDB" id="A0A1I6FFI4"/>
<evidence type="ECO:0000256" key="1">
    <source>
        <dbReference type="ARBA" id="ARBA00022729"/>
    </source>
</evidence>
<dbReference type="GO" id="GO:0004869">
    <property type="term" value="F:cysteine-type endopeptidase inhibitor activity"/>
    <property type="evidence" value="ECO:0007669"/>
    <property type="project" value="InterPro"/>
</dbReference>
<dbReference type="Pfam" id="PF03330">
    <property type="entry name" value="DPBB_1"/>
    <property type="match status" value="1"/>
</dbReference>
<keyword evidence="1 2" id="KW-0732">Signal</keyword>
<feature type="signal peptide" evidence="2">
    <location>
        <begin position="1"/>
        <end position="33"/>
    </location>
</feature>
<protein>
    <submittedName>
        <fullName evidence="4">Rare lipoprotein A (RlpA)-like double-psi beta-barrel</fullName>
    </submittedName>
</protein>
<dbReference type="InterPro" id="IPR009009">
    <property type="entry name" value="RlpA-like_DPBB"/>
</dbReference>
<dbReference type="InterPro" id="IPR048197">
    <property type="entry name" value="Papain_inhib"/>
</dbReference>
<reference evidence="5" key="1">
    <citation type="submission" date="2016-10" db="EMBL/GenBank/DDBJ databases">
        <authorList>
            <person name="Varghese N."/>
            <person name="Submissions S."/>
        </authorList>
    </citation>
    <scope>NUCLEOTIDE SEQUENCE [LARGE SCALE GENOMIC DNA]</scope>
    <source>
        <strain evidence="5">DSM 44232</strain>
    </source>
</reference>
<dbReference type="CDD" id="cd22273">
    <property type="entry name" value="DPBB_SPI-like"/>
    <property type="match status" value="1"/>
</dbReference>
<dbReference type="STRING" id="84724.SAMN04488564_11519"/>
<feature type="chain" id="PRO_5011556056" evidence="2">
    <location>
        <begin position="34"/>
        <end position="143"/>
    </location>
</feature>
<keyword evidence="5" id="KW-1185">Reference proteome</keyword>
<dbReference type="NCBIfam" id="NF041659">
    <property type="entry name" value="Papain_Inhib"/>
    <property type="match status" value="1"/>
</dbReference>
<dbReference type="Gene3D" id="2.40.40.10">
    <property type="entry name" value="RlpA-like domain"/>
    <property type="match status" value="1"/>
</dbReference>
<sequence length="143" mass="15323">MNSLGDMTITRRFLTVLGAATAISLVATVDASAAIPFGRVIDGKATYYDDAGLGACGQNIDASTEVLVAVSPVFWTAPNPNNDRLCRNVFVEVTHNGKKVRAKVKDKCMGCGRDHVDLSLPAFRKLADPGQGVINVKWKFVRG</sequence>
<dbReference type="EMBL" id="FOYL01000015">
    <property type="protein sequence ID" value="SFR28711.1"/>
    <property type="molecule type" value="Genomic_DNA"/>
</dbReference>
<proteinExistence type="predicted"/>
<keyword evidence="4" id="KW-0449">Lipoprotein</keyword>
<organism evidence="4 5">
    <name type="scientific">Lentzea waywayandensis</name>
    <dbReference type="NCBI Taxonomy" id="84724"/>
    <lineage>
        <taxon>Bacteria</taxon>
        <taxon>Bacillati</taxon>
        <taxon>Actinomycetota</taxon>
        <taxon>Actinomycetes</taxon>
        <taxon>Pseudonocardiales</taxon>
        <taxon>Pseudonocardiaceae</taxon>
        <taxon>Lentzea</taxon>
    </lineage>
</organism>
<dbReference type="PANTHER" id="PTHR31836">
    <property type="match status" value="1"/>
</dbReference>
<evidence type="ECO:0000313" key="5">
    <source>
        <dbReference type="Proteomes" id="UP000198583"/>
    </source>
</evidence>
<dbReference type="GO" id="GO:0004867">
    <property type="term" value="F:serine-type endopeptidase inhibitor activity"/>
    <property type="evidence" value="ECO:0007669"/>
    <property type="project" value="InterPro"/>
</dbReference>
<dbReference type="Proteomes" id="UP000198583">
    <property type="component" value="Unassembled WGS sequence"/>
</dbReference>
<dbReference type="SUPFAM" id="SSF50685">
    <property type="entry name" value="Barwin-like endoglucanases"/>
    <property type="match status" value="1"/>
</dbReference>
<evidence type="ECO:0000256" key="2">
    <source>
        <dbReference type="SAM" id="SignalP"/>
    </source>
</evidence>
<evidence type="ECO:0000259" key="3">
    <source>
        <dbReference type="Pfam" id="PF03330"/>
    </source>
</evidence>
<dbReference type="PANTHER" id="PTHR31836:SF28">
    <property type="entry name" value="SRCR DOMAIN-CONTAINING PROTEIN-RELATED"/>
    <property type="match status" value="1"/>
</dbReference>
<accession>A0A1I6FFI4</accession>
<dbReference type="InterPro" id="IPR036908">
    <property type="entry name" value="RlpA-like_sf"/>
</dbReference>
<evidence type="ECO:0000313" key="4">
    <source>
        <dbReference type="EMBL" id="SFR28711.1"/>
    </source>
</evidence>
<name>A0A1I6FFI4_9PSEU</name>
<feature type="domain" description="RlpA-like protein double-psi beta-barrel" evidence="3">
    <location>
        <begin position="42"/>
        <end position="138"/>
    </location>
</feature>
<gene>
    <name evidence="4" type="ORF">SAMN04488564_11519</name>
</gene>